<evidence type="ECO:0000313" key="3">
    <source>
        <dbReference type="Proteomes" id="UP000298390"/>
    </source>
</evidence>
<feature type="transmembrane region" description="Helical" evidence="1">
    <location>
        <begin position="12"/>
        <end position="29"/>
    </location>
</feature>
<organism evidence="2 3">
    <name type="scientific">Rhodofomes roseus</name>
    <dbReference type="NCBI Taxonomy" id="34475"/>
    <lineage>
        <taxon>Eukaryota</taxon>
        <taxon>Fungi</taxon>
        <taxon>Dikarya</taxon>
        <taxon>Basidiomycota</taxon>
        <taxon>Agaricomycotina</taxon>
        <taxon>Agaricomycetes</taxon>
        <taxon>Polyporales</taxon>
        <taxon>Rhodofomes</taxon>
    </lineage>
</organism>
<proteinExistence type="predicted"/>
<sequence length="96" mass="11258">MSSRSPTMGRLVILRRFLLYVWMLGPVWLRRRLVDLIPKTWAIPQVVEILETMDRRYREIHEAKKAALHHGDAEAVKQVGDGKDIMSILMRANMFQ</sequence>
<accession>A0A4Y9YI76</accession>
<evidence type="ECO:0000313" key="2">
    <source>
        <dbReference type="EMBL" id="TFY62065.1"/>
    </source>
</evidence>
<name>A0A4Y9YI76_9APHY</name>
<dbReference type="AlphaFoldDB" id="A0A4Y9YI76"/>
<keyword evidence="1" id="KW-1133">Transmembrane helix</keyword>
<dbReference type="Proteomes" id="UP000298390">
    <property type="component" value="Unassembled WGS sequence"/>
</dbReference>
<gene>
    <name evidence="2" type="ORF">EVJ58_g4114</name>
</gene>
<reference evidence="2 3" key="1">
    <citation type="submission" date="2019-01" db="EMBL/GenBank/DDBJ databases">
        <title>Genome sequencing of the rare red list fungi Fomitopsis rosea.</title>
        <authorList>
            <person name="Buettner E."/>
            <person name="Kellner H."/>
        </authorList>
    </citation>
    <scope>NUCLEOTIDE SEQUENCE [LARGE SCALE GENOMIC DNA]</scope>
    <source>
        <strain evidence="2 3">DSM 105464</strain>
    </source>
</reference>
<comment type="caution">
    <text evidence="2">The sequence shown here is derived from an EMBL/GenBank/DDBJ whole genome shotgun (WGS) entry which is preliminary data.</text>
</comment>
<evidence type="ECO:0000256" key="1">
    <source>
        <dbReference type="SAM" id="Phobius"/>
    </source>
</evidence>
<keyword evidence="1" id="KW-0812">Transmembrane</keyword>
<dbReference type="EMBL" id="SEKV01000182">
    <property type="protein sequence ID" value="TFY62065.1"/>
    <property type="molecule type" value="Genomic_DNA"/>
</dbReference>
<keyword evidence="1" id="KW-0472">Membrane</keyword>
<protein>
    <submittedName>
        <fullName evidence="2">Uncharacterized protein</fullName>
    </submittedName>
</protein>